<evidence type="ECO:0000256" key="1">
    <source>
        <dbReference type="ARBA" id="ARBA00001971"/>
    </source>
</evidence>
<gene>
    <name evidence="9" type="primary">Cyp4v2</name>
    <name evidence="9" type="ORF">NPIL_253881</name>
</gene>
<evidence type="ECO:0000256" key="4">
    <source>
        <dbReference type="ARBA" id="ARBA00022617"/>
    </source>
</evidence>
<dbReference type="Gene3D" id="1.10.630.10">
    <property type="entry name" value="Cytochrome P450"/>
    <property type="match status" value="1"/>
</dbReference>
<keyword evidence="4" id="KW-0479">Metal-binding</keyword>
<evidence type="ECO:0000256" key="3">
    <source>
        <dbReference type="ARBA" id="ARBA00010617"/>
    </source>
</evidence>
<comment type="cofactor">
    <cofactor evidence="1">
        <name>heme</name>
        <dbReference type="ChEBI" id="CHEBI:30413"/>
    </cofactor>
</comment>
<evidence type="ECO:0000256" key="6">
    <source>
        <dbReference type="ARBA" id="ARBA00023004"/>
    </source>
</evidence>
<evidence type="ECO:0000256" key="8">
    <source>
        <dbReference type="ARBA" id="ARBA00023136"/>
    </source>
</evidence>
<dbReference type="PANTHER" id="PTHR24291">
    <property type="entry name" value="CYTOCHROME P450 FAMILY 4"/>
    <property type="match status" value="1"/>
</dbReference>
<comment type="similarity">
    <text evidence="3">Belongs to the cytochrome P450 family.</text>
</comment>
<keyword evidence="8" id="KW-0472">Membrane</keyword>
<dbReference type="GO" id="GO:0005506">
    <property type="term" value="F:iron ion binding"/>
    <property type="evidence" value="ECO:0007669"/>
    <property type="project" value="InterPro"/>
</dbReference>
<keyword evidence="6" id="KW-0408">Iron</keyword>
<keyword evidence="4" id="KW-0349">Heme</keyword>
<evidence type="ECO:0000256" key="7">
    <source>
        <dbReference type="ARBA" id="ARBA00023033"/>
    </source>
</evidence>
<feature type="non-terminal residue" evidence="9">
    <location>
        <position position="1"/>
    </location>
</feature>
<keyword evidence="7" id="KW-0560">Oxidoreductase</keyword>
<comment type="caution">
    <text evidence="9">The sequence shown here is derived from an EMBL/GenBank/DDBJ whole genome shotgun (WGS) entry which is preliminary data.</text>
</comment>
<reference evidence="9" key="1">
    <citation type="submission" date="2020-08" db="EMBL/GenBank/DDBJ databases">
        <title>Multicomponent nature underlies the extraordinary mechanical properties of spider dragline silk.</title>
        <authorList>
            <person name="Kono N."/>
            <person name="Nakamura H."/>
            <person name="Mori M."/>
            <person name="Yoshida Y."/>
            <person name="Ohtoshi R."/>
            <person name="Malay A.D."/>
            <person name="Moran D.A.P."/>
            <person name="Tomita M."/>
            <person name="Numata K."/>
            <person name="Arakawa K."/>
        </authorList>
    </citation>
    <scope>NUCLEOTIDE SEQUENCE</scope>
</reference>
<dbReference type="OrthoDB" id="1372046at2759"/>
<keyword evidence="7" id="KW-0503">Monooxygenase</keyword>
<protein>
    <submittedName>
        <fullName evidence="9">Cytochrome P450 4V2</fullName>
    </submittedName>
</protein>
<evidence type="ECO:0000256" key="2">
    <source>
        <dbReference type="ARBA" id="ARBA00004586"/>
    </source>
</evidence>
<dbReference type="InterPro" id="IPR036396">
    <property type="entry name" value="Cyt_P450_sf"/>
</dbReference>
<comment type="subcellular location">
    <subcellularLocation>
        <location evidence="2">Endoplasmic reticulum membrane</location>
    </subcellularLocation>
</comment>
<evidence type="ECO:0000313" key="9">
    <source>
        <dbReference type="EMBL" id="GFS34470.1"/>
    </source>
</evidence>
<accession>A0A8X6M7N4</accession>
<keyword evidence="5" id="KW-0256">Endoplasmic reticulum</keyword>
<evidence type="ECO:0000256" key="5">
    <source>
        <dbReference type="ARBA" id="ARBA00022824"/>
    </source>
</evidence>
<dbReference type="PANTHER" id="PTHR24291:SF189">
    <property type="entry name" value="CYTOCHROME P450 4C3-RELATED"/>
    <property type="match status" value="1"/>
</dbReference>
<evidence type="ECO:0000313" key="10">
    <source>
        <dbReference type="Proteomes" id="UP000887013"/>
    </source>
</evidence>
<dbReference type="GO" id="GO:0016705">
    <property type="term" value="F:oxidoreductase activity, acting on paired donors, with incorporation or reduction of molecular oxygen"/>
    <property type="evidence" value="ECO:0007669"/>
    <property type="project" value="InterPro"/>
</dbReference>
<dbReference type="Proteomes" id="UP000887013">
    <property type="component" value="Unassembled WGS sequence"/>
</dbReference>
<dbReference type="GO" id="GO:0005789">
    <property type="term" value="C:endoplasmic reticulum membrane"/>
    <property type="evidence" value="ECO:0007669"/>
    <property type="project" value="UniProtKB-SubCell"/>
</dbReference>
<sequence length="193" mass="22581">MVLFFVVAVLFGAILALIGHYFRRKKYSQHLNGFQPGFFKYLGDFIKLLMHAASNDGHSICYHFTQHLKELNEQHQQRQMYYIWGFLNPYIVFVKAEAVKQLLSKRKGTNEKSWLYDFLKPLMGTGLLTSSVDKWKPRRKQLTPCFHADILRGFLTVFNEHSQKLVENLRQETKKEFTYIGTPVTLSALDIIC</sequence>
<dbReference type="GO" id="GO:0004497">
    <property type="term" value="F:monooxygenase activity"/>
    <property type="evidence" value="ECO:0007669"/>
    <property type="project" value="UniProtKB-KW"/>
</dbReference>
<name>A0A8X6M7N4_NEPPI</name>
<dbReference type="InterPro" id="IPR001128">
    <property type="entry name" value="Cyt_P450"/>
</dbReference>
<dbReference type="Pfam" id="PF00067">
    <property type="entry name" value="p450"/>
    <property type="match status" value="1"/>
</dbReference>
<dbReference type="InterPro" id="IPR050196">
    <property type="entry name" value="Cytochrome_P450_Monoox"/>
</dbReference>
<dbReference type="GO" id="GO:0020037">
    <property type="term" value="F:heme binding"/>
    <property type="evidence" value="ECO:0007669"/>
    <property type="project" value="InterPro"/>
</dbReference>
<dbReference type="EMBL" id="BMAW01088396">
    <property type="protein sequence ID" value="GFS34470.1"/>
    <property type="molecule type" value="Genomic_DNA"/>
</dbReference>
<proteinExistence type="inferred from homology"/>
<dbReference type="SUPFAM" id="SSF48264">
    <property type="entry name" value="Cytochrome P450"/>
    <property type="match status" value="1"/>
</dbReference>
<organism evidence="9 10">
    <name type="scientific">Nephila pilipes</name>
    <name type="common">Giant wood spider</name>
    <name type="synonym">Nephila maculata</name>
    <dbReference type="NCBI Taxonomy" id="299642"/>
    <lineage>
        <taxon>Eukaryota</taxon>
        <taxon>Metazoa</taxon>
        <taxon>Ecdysozoa</taxon>
        <taxon>Arthropoda</taxon>
        <taxon>Chelicerata</taxon>
        <taxon>Arachnida</taxon>
        <taxon>Araneae</taxon>
        <taxon>Araneomorphae</taxon>
        <taxon>Entelegynae</taxon>
        <taxon>Araneoidea</taxon>
        <taxon>Nephilidae</taxon>
        <taxon>Nephila</taxon>
    </lineage>
</organism>
<dbReference type="AlphaFoldDB" id="A0A8X6M7N4"/>
<keyword evidence="10" id="KW-1185">Reference proteome</keyword>